<evidence type="ECO:0000256" key="1">
    <source>
        <dbReference type="ARBA" id="ARBA00009670"/>
    </source>
</evidence>
<dbReference type="PANTHER" id="PTHR10566:SF113">
    <property type="entry name" value="PROTEIN ACTIVITY OF BC1 COMPLEX KINASE 7, CHLOROPLASTIC"/>
    <property type="match status" value="1"/>
</dbReference>
<dbReference type="InterPro" id="IPR004147">
    <property type="entry name" value="ABC1_dom"/>
</dbReference>
<accession>A0A7Y7LZ33</accession>
<keyword evidence="4" id="KW-0418">Kinase</keyword>
<keyword evidence="2" id="KW-0812">Transmembrane</keyword>
<keyword evidence="2" id="KW-1133">Transmembrane helix</keyword>
<dbReference type="Proteomes" id="UP000543556">
    <property type="component" value="Unassembled WGS sequence"/>
</dbReference>
<dbReference type="RefSeq" id="WP_176633924.1">
    <property type="nucleotide sequence ID" value="NZ_JAAMFM010000004.1"/>
</dbReference>
<comment type="similarity">
    <text evidence="1">Belongs to the protein kinase superfamily. ADCK protein kinase family.</text>
</comment>
<sequence>MPNHFERYHLERYAEVAEILVRHGFGSLAGALGLGRLHLEPKPHTAGRLANADRLVLALEELGPTFIKLGQVLSTRPDIIPRDYLLALSRLQDGAPPVPPDAIRSLIEQELGAPPDEVFGTFTETPLASASIGQAHAATMRDGTSVVVKVRRPGVVAQVQEDLEILQNLAHQASRNWAAVADYNVEAVAAAFAATLRAELDYLREGRNAERFAANFAGDAGIHIPRIHWETTTSRVLTIERIHGLKIDDAQIAALPAAARDRLANRAARAAAKMIFEDGFFHADPHPGNLFVESTGRIGLIDFGMVGEVGEQLRGRLGRLLLAFSRNDPDRIARALLDMSVNAPAPDRGLLSRDMAHFMEQYQGRRLGEIHLAPLIAELLAVLRHHHLQLPSEIAMVAKMVVMTEGMGARLNPEFNLGEVLKPYASRLALERFSPHKLPAMLKKLGLDAADLGTGLPDRLERILRQLDDGVEVHLRAEEIVPLIARAERIGNRVVAALILAAFIRGIGDLTAADREHLRSWQDRLLAGGVGAMGVVGGYLAWTGRPGARARR</sequence>
<dbReference type="InterPro" id="IPR011009">
    <property type="entry name" value="Kinase-like_dom_sf"/>
</dbReference>
<feature type="transmembrane region" description="Helical" evidence="2">
    <location>
        <begin position="525"/>
        <end position="542"/>
    </location>
</feature>
<organism evidence="4 5">
    <name type="scientific">Arthrobacter wenxiniae</name>
    <dbReference type="NCBI Taxonomy" id="2713570"/>
    <lineage>
        <taxon>Bacteria</taxon>
        <taxon>Bacillati</taxon>
        <taxon>Actinomycetota</taxon>
        <taxon>Actinomycetes</taxon>
        <taxon>Micrococcales</taxon>
        <taxon>Micrococcaceae</taxon>
        <taxon>Arthrobacter</taxon>
    </lineage>
</organism>
<evidence type="ECO:0000256" key="2">
    <source>
        <dbReference type="SAM" id="Phobius"/>
    </source>
</evidence>
<gene>
    <name evidence="4" type="ORF">G6034_04585</name>
</gene>
<keyword evidence="2" id="KW-0472">Membrane</keyword>
<dbReference type="EMBL" id="JAAMFM010000004">
    <property type="protein sequence ID" value="NVM94196.1"/>
    <property type="molecule type" value="Genomic_DNA"/>
</dbReference>
<protein>
    <submittedName>
        <fullName evidence="4">AarF/ABC1/UbiB kinase family protein</fullName>
    </submittedName>
</protein>
<keyword evidence="5" id="KW-1185">Reference proteome</keyword>
<reference evidence="4 5" key="1">
    <citation type="submission" date="2020-02" db="EMBL/GenBank/DDBJ databases">
        <title>Genome sequence of strain AETb3-4.</title>
        <authorList>
            <person name="Gao J."/>
            <person name="Zhang X."/>
        </authorList>
    </citation>
    <scope>NUCLEOTIDE SEQUENCE [LARGE SCALE GENOMIC DNA]</scope>
    <source>
        <strain evidence="4 5">AETb3-4</strain>
    </source>
</reference>
<dbReference type="SUPFAM" id="SSF56112">
    <property type="entry name" value="Protein kinase-like (PK-like)"/>
    <property type="match status" value="1"/>
</dbReference>
<dbReference type="PANTHER" id="PTHR10566">
    <property type="entry name" value="CHAPERONE-ACTIVITY OF BC1 COMPLEX CABC1 -RELATED"/>
    <property type="match status" value="1"/>
</dbReference>
<comment type="caution">
    <text evidence="4">The sequence shown here is derived from an EMBL/GenBank/DDBJ whole genome shotgun (WGS) entry which is preliminary data.</text>
</comment>
<evidence type="ECO:0000259" key="3">
    <source>
        <dbReference type="Pfam" id="PF03109"/>
    </source>
</evidence>
<feature type="domain" description="ABC1 atypical kinase-like" evidence="3">
    <location>
        <begin position="90"/>
        <end position="334"/>
    </location>
</feature>
<dbReference type="AlphaFoldDB" id="A0A7Y7LZ33"/>
<dbReference type="InterPro" id="IPR050154">
    <property type="entry name" value="UbiB_kinase"/>
</dbReference>
<name>A0A7Y7LZ33_9MICC</name>
<evidence type="ECO:0000313" key="5">
    <source>
        <dbReference type="Proteomes" id="UP000543556"/>
    </source>
</evidence>
<dbReference type="Pfam" id="PF03109">
    <property type="entry name" value="ABC1"/>
    <property type="match status" value="1"/>
</dbReference>
<proteinExistence type="inferred from homology"/>
<evidence type="ECO:0000313" key="4">
    <source>
        <dbReference type="EMBL" id="NVM94196.1"/>
    </source>
</evidence>
<keyword evidence="4" id="KW-0808">Transferase</keyword>
<dbReference type="CDD" id="cd05121">
    <property type="entry name" value="ABC1_ADCK3-like"/>
    <property type="match status" value="1"/>
</dbReference>
<dbReference type="GO" id="GO:0016301">
    <property type="term" value="F:kinase activity"/>
    <property type="evidence" value="ECO:0007669"/>
    <property type="project" value="UniProtKB-KW"/>
</dbReference>